<dbReference type="Proteomes" id="UP001168877">
    <property type="component" value="Unassembled WGS sequence"/>
</dbReference>
<dbReference type="AlphaFoldDB" id="A0AA39W2C1"/>
<accession>A0AA39W2C1</accession>
<evidence type="ECO:0000313" key="2">
    <source>
        <dbReference type="Proteomes" id="UP001168877"/>
    </source>
</evidence>
<sequence>MHCGFSNLSNKRRLKFSEQINTTILTKVYLQGLYFLFKPPKVIMKVMGLARILNIRVLGRVSELLCWLSTRTEWSSLPYARSDLGSHYHKGLVDALEPCHRHMLSNLRYLEDLPHFGVFCERDLAHILPPRERLGSTLFSKRSLGKLSTWLFPP</sequence>
<name>A0AA39W2C1_ACESA</name>
<keyword evidence="2" id="KW-1185">Reference proteome</keyword>
<gene>
    <name evidence="1" type="ORF">LWI29_025178</name>
</gene>
<proteinExistence type="predicted"/>
<reference evidence="1" key="2">
    <citation type="submission" date="2023-06" db="EMBL/GenBank/DDBJ databases">
        <authorList>
            <person name="Swenson N.G."/>
            <person name="Wegrzyn J.L."/>
            <person name="Mcevoy S.L."/>
        </authorList>
    </citation>
    <scope>NUCLEOTIDE SEQUENCE</scope>
    <source>
        <strain evidence="1">NS2018</strain>
        <tissue evidence="1">Leaf</tissue>
    </source>
</reference>
<evidence type="ECO:0000313" key="1">
    <source>
        <dbReference type="EMBL" id="KAK0601542.1"/>
    </source>
</evidence>
<organism evidence="1 2">
    <name type="scientific">Acer saccharum</name>
    <name type="common">Sugar maple</name>
    <dbReference type="NCBI Taxonomy" id="4024"/>
    <lineage>
        <taxon>Eukaryota</taxon>
        <taxon>Viridiplantae</taxon>
        <taxon>Streptophyta</taxon>
        <taxon>Embryophyta</taxon>
        <taxon>Tracheophyta</taxon>
        <taxon>Spermatophyta</taxon>
        <taxon>Magnoliopsida</taxon>
        <taxon>eudicotyledons</taxon>
        <taxon>Gunneridae</taxon>
        <taxon>Pentapetalae</taxon>
        <taxon>rosids</taxon>
        <taxon>malvids</taxon>
        <taxon>Sapindales</taxon>
        <taxon>Sapindaceae</taxon>
        <taxon>Hippocastanoideae</taxon>
        <taxon>Acereae</taxon>
        <taxon>Acer</taxon>
    </lineage>
</organism>
<protein>
    <submittedName>
        <fullName evidence="1">Uncharacterized protein</fullName>
    </submittedName>
</protein>
<comment type="caution">
    <text evidence="1">The sequence shown here is derived from an EMBL/GenBank/DDBJ whole genome shotgun (WGS) entry which is preliminary data.</text>
</comment>
<reference evidence="1" key="1">
    <citation type="journal article" date="2022" name="Plant J.">
        <title>Strategies of tolerance reflected in two North American maple genomes.</title>
        <authorList>
            <person name="McEvoy S.L."/>
            <person name="Sezen U.U."/>
            <person name="Trouern-Trend A."/>
            <person name="McMahon S.M."/>
            <person name="Schaberg P.G."/>
            <person name="Yang J."/>
            <person name="Wegrzyn J.L."/>
            <person name="Swenson N.G."/>
        </authorList>
    </citation>
    <scope>NUCLEOTIDE SEQUENCE</scope>
    <source>
        <strain evidence="1">NS2018</strain>
    </source>
</reference>
<dbReference type="EMBL" id="JAUESC010000003">
    <property type="protein sequence ID" value="KAK0601542.1"/>
    <property type="molecule type" value="Genomic_DNA"/>
</dbReference>